<protein>
    <submittedName>
        <fullName evidence="3">IS1595 family transposase</fullName>
    </submittedName>
</protein>
<feature type="region of interest" description="Disordered" evidence="1">
    <location>
        <begin position="129"/>
        <end position="161"/>
    </location>
</feature>
<evidence type="ECO:0000256" key="1">
    <source>
        <dbReference type="SAM" id="MobiDB-lite"/>
    </source>
</evidence>
<dbReference type="Proteomes" id="UP000484885">
    <property type="component" value="Unassembled WGS sequence"/>
</dbReference>
<evidence type="ECO:0000313" key="3">
    <source>
        <dbReference type="EMBL" id="NDY96284.1"/>
    </source>
</evidence>
<accession>A0A845V0M9</accession>
<dbReference type="Pfam" id="PF12760">
    <property type="entry name" value="Zn_ribbon_IS1595"/>
    <property type="match status" value="1"/>
</dbReference>
<feature type="domain" description="ISXO2-like transposase" evidence="2">
    <location>
        <begin position="135"/>
        <end position="280"/>
    </location>
</feature>
<evidence type="ECO:0000259" key="2">
    <source>
        <dbReference type="SMART" id="SM01126"/>
    </source>
</evidence>
<evidence type="ECO:0000313" key="4">
    <source>
        <dbReference type="Proteomes" id="UP000484885"/>
    </source>
</evidence>
<dbReference type="InterPro" id="IPR024445">
    <property type="entry name" value="Tnp_ISXO2-like"/>
</dbReference>
<comment type="caution">
    <text evidence="3">The sequence shown here is derived from an EMBL/GenBank/DDBJ whole genome shotgun (WGS) entry which is preliminary data.</text>
</comment>
<organism evidence="3 4">
    <name type="scientific">Wenzhouxiangella limi</name>
    <dbReference type="NCBI Taxonomy" id="2707351"/>
    <lineage>
        <taxon>Bacteria</taxon>
        <taxon>Pseudomonadati</taxon>
        <taxon>Pseudomonadota</taxon>
        <taxon>Gammaproteobacteria</taxon>
        <taxon>Chromatiales</taxon>
        <taxon>Wenzhouxiangellaceae</taxon>
        <taxon>Wenzhouxiangella</taxon>
    </lineage>
</organism>
<proteinExistence type="predicted"/>
<dbReference type="RefSeq" id="WP_164211686.1">
    <property type="nucleotide sequence ID" value="NZ_JAAGSC010000042.1"/>
</dbReference>
<dbReference type="AlphaFoldDB" id="A0A845V0M9"/>
<gene>
    <name evidence="3" type="ORF">G3I74_11140</name>
</gene>
<keyword evidence="4" id="KW-1185">Reference proteome</keyword>
<dbReference type="SMART" id="SM01126">
    <property type="entry name" value="DDE_Tnp_IS1595"/>
    <property type="match status" value="1"/>
</dbReference>
<sequence length="314" mass="35199">MARNMVQFQKGLSMTEFLKKYGSEAACRDALFQLRWPGGFECPECGNSTYCQIKSRQVFQCHHCHHQTSLTARTIFDRTKLPLTTWFLAIFLLTQSKTGLSALALCRHLGVSYNTAWLVKQKLMETMRERDDSQPLTGPVQVDDAYWGGERRGGKRGRGAEGKTPFVAAVACSTDGRPLAMRMTPIKSFSSDSIDRWARTHLAPEAEVTSDGLACFRAIVETCPHWSIKTGGGPGSVETPEFTWVNTMLGNVKKALHGTYHAVRGKHLGRYLGAFAYRFNRRFELGSMIERLAYVACRTAPLPYRFATMAEVHT</sequence>
<dbReference type="InterPro" id="IPR024442">
    <property type="entry name" value="Transposase_Zn_ribbon"/>
</dbReference>
<dbReference type="EMBL" id="JAAGSC010000042">
    <property type="protein sequence ID" value="NDY96284.1"/>
    <property type="molecule type" value="Genomic_DNA"/>
</dbReference>
<name>A0A845V0M9_9GAMM</name>
<dbReference type="NCBIfam" id="NF033547">
    <property type="entry name" value="transpos_IS1595"/>
    <property type="match status" value="1"/>
</dbReference>
<reference evidence="3 4" key="1">
    <citation type="submission" date="2020-02" db="EMBL/GenBank/DDBJ databases">
        <authorList>
            <person name="Zhang X.-Y."/>
        </authorList>
    </citation>
    <scope>NUCLEOTIDE SEQUENCE [LARGE SCALE GENOMIC DNA]</scope>
    <source>
        <strain evidence="3 4">C33</strain>
    </source>
</reference>
<dbReference type="Pfam" id="PF12762">
    <property type="entry name" value="DDE_Tnp_IS1595"/>
    <property type="match status" value="1"/>
</dbReference>